<dbReference type="Pfam" id="PF10009">
    <property type="entry name" value="DUF2252"/>
    <property type="match status" value="1"/>
</dbReference>
<protein>
    <recommendedName>
        <fullName evidence="3">DUF2252 domain-containing protein</fullName>
    </recommendedName>
</protein>
<dbReference type="Proteomes" id="UP000093199">
    <property type="component" value="Unassembled WGS sequence"/>
</dbReference>
<dbReference type="OrthoDB" id="1491115at2"/>
<name>A0A1C0YIM0_9BACL</name>
<evidence type="ECO:0000313" key="2">
    <source>
        <dbReference type="Proteomes" id="UP000093199"/>
    </source>
</evidence>
<sequence length="440" mass="51730">MQPTQQRIQQTKEQLRATFLEHVFHEFDEAILNLSPEGRDEKYTKMLESPFRFFRGSAYLFYADHATIPSLYHTPDEYPAWIQGDLHMDNFGAFQNEAGELVYDINDFDEGYIGSYLYDIIRMSVSIALYTETEGYRVEQQSHFIDTFIHAYVKQLQRFVANKEDPMALRFTKDNTTGPIKKVLKKLEKRKEHHLLADITFVDEHGHRNFVWSDEVEQVSPEERSAIQQAISEYRVQLSDESRAAIQIHHIQSLARKHGTGTASIGLDRYYALVEGERDASGREDLVLEIKEVRAAIPAYFLPYRDAFWARYAHQGHRVIRTQKIMHHLEDPYLGYVTMNEREFYIRERSPYKKKVKPKNYKDATDYEKTLTIMGKITAKCHSRAAVALQQVVEYRSEEEILRAIRDVASFSHYITVHALSYKERVKKDYELFQQFVARR</sequence>
<accession>A0A1C0YIM0</accession>
<dbReference type="RefSeq" id="WP_066544174.1">
    <property type="nucleotide sequence ID" value="NZ_MASJ01000007.1"/>
</dbReference>
<keyword evidence="2" id="KW-1185">Reference proteome</keyword>
<proteinExistence type="predicted"/>
<dbReference type="AlphaFoldDB" id="A0A1C0YIM0"/>
<dbReference type="EMBL" id="MASJ01000007">
    <property type="protein sequence ID" value="OCS86939.1"/>
    <property type="molecule type" value="Genomic_DNA"/>
</dbReference>
<dbReference type="STRING" id="33978.A6M13_12120"/>
<organism evidence="1 2">
    <name type="scientific">Caryophanon tenue</name>
    <dbReference type="NCBI Taxonomy" id="33978"/>
    <lineage>
        <taxon>Bacteria</taxon>
        <taxon>Bacillati</taxon>
        <taxon>Bacillota</taxon>
        <taxon>Bacilli</taxon>
        <taxon>Bacillales</taxon>
        <taxon>Caryophanaceae</taxon>
        <taxon>Caryophanon</taxon>
    </lineage>
</organism>
<comment type="caution">
    <text evidence="1">The sequence shown here is derived from an EMBL/GenBank/DDBJ whole genome shotgun (WGS) entry which is preliminary data.</text>
</comment>
<dbReference type="PANTHER" id="PTHR39441">
    <property type="entry name" value="DUF2252 DOMAIN-CONTAINING PROTEIN"/>
    <property type="match status" value="1"/>
</dbReference>
<reference evidence="1 2" key="1">
    <citation type="submission" date="2016-07" db="EMBL/GenBank/DDBJ databases">
        <title>Caryophanon tenue genome sequencing.</title>
        <authorList>
            <person name="Verma A."/>
            <person name="Pal Y."/>
            <person name="Krishnamurthi S."/>
        </authorList>
    </citation>
    <scope>NUCLEOTIDE SEQUENCE [LARGE SCALE GENOMIC DNA]</scope>
    <source>
        <strain evidence="1 2">DSM 14152</strain>
    </source>
</reference>
<evidence type="ECO:0008006" key="3">
    <source>
        <dbReference type="Google" id="ProtNLM"/>
    </source>
</evidence>
<evidence type="ECO:0000313" key="1">
    <source>
        <dbReference type="EMBL" id="OCS86939.1"/>
    </source>
</evidence>
<dbReference type="InterPro" id="IPR018721">
    <property type="entry name" value="DUF2252"/>
</dbReference>
<gene>
    <name evidence="1" type="ORF">A6M13_12120</name>
</gene>
<dbReference type="PANTHER" id="PTHR39441:SF1">
    <property type="entry name" value="DUF2252 DOMAIN-CONTAINING PROTEIN"/>
    <property type="match status" value="1"/>
</dbReference>